<evidence type="ECO:0000256" key="1">
    <source>
        <dbReference type="ARBA" id="ARBA00022443"/>
    </source>
</evidence>
<dbReference type="FunFam" id="2.30.30.40:FF:000007">
    <property type="entry name" value="nebulin isoform X1"/>
    <property type="match status" value="1"/>
</dbReference>
<dbReference type="PROSITE" id="PS50002">
    <property type="entry name" value="SH3"/>
    <property type="match status" value="1"/>
</dbReference>
<dbReference type="GO" id="GO:0051015">
    <property type="term" value="F:actin filament binding"/>
    <property type="evidence" value="ECO:0007669"/>
    <property type="project" value="InterPro"/>
</dbReference>
<keyword evidence="3" id="KW-0009">Actin-binding</keyword>
<dbReference type="SMART" id="SM00227">
    <property type="entry name" value="NEBU"/>
    <property type="match status" value="162"/>
</dbReference>
<dbReference type="PANTHER" id="PTHR11039">
    <property type="entry name" value="NEBULIN"/>
    <property type="match status" value="1"/>
</dbReference>
<dbReference type="EMBL" id="JAPFRF010000001">
    <property type="protein sequence ID" value="KAJ7345756.1"/>
    <property type="molecule type" value="Genomic_DNA"/>
</dbReference>
<sequence length="5954" mass="689695">MNYKAKHESEKFKCSMPPDAPLFLQSRVNAYNASDIWYKYDWERLKAKQVEIKLDAIPILAAKANQKIASGVEYKKAYEQSKGKLVGALSIQDDPKMLLSQKVAKLQSDRLYKEAYEKAKGTSINYCETPKYQIDNVLKNISEVKYKEPYITNILGRYIGSYEDPYHSHCMKVEAMKSDKNYKADYEEDKGKCYFPQTITQEYEAMKKLDMCKDYAYKKHPDQIKFTQVTDSLVQVQAQINSKQLSDLNYKAKHEAEKFKCSIPPDAPLFLQSRVNAYNLSDNWYKYDWERLKAKHVDIKLDSIPIIAAKANRKIASDVDYKKAYEMSKGKLIGALSIEDDPKMLHSRKVAKQQSDLEYKKGYEESKTRYTAPLDMIPVIQAKKAQAIISDTDYRHHIHNYCYPPDSINVELAKKANAIQSDNEYKADYNMWMKGCGWIPYGSLDAEKNKRASDILNEKKYRQHPDTLKFTQIEDDPVVVQAKINQAQRSDVLYKAKNEGIIHKYHLPADAPQFIQAKVNSYNLSDNYYKLGLEDLKSKGYDLRNDAISIKAAKAARNAASDFQYKKDYELAKGKLVGFQSLQDDPKLVHYMNVAKMQSVREYKKAYEASKTKYNTPLDMVNVVAAKKAQDIISDTNYKHLLHNYTFLPDAISVERSKNMMQIQSDNLYKADYNSWMKGIGWIPIGSLDVEKAKKAGDALNEKKYRQHPDTIKFTSVVDSPVMVQAKQNALQLSDKLYKSSGEEMKHTYHLPADAPQFIQARYNAANISETYYKHGYHELIAKGNNVLGDAIPITLAKASRNIASDYKYKEAYEKSRGKHVGFRSLQDDPKLVHSMNVAKMQSEREYKKDYEKIKTCYHTPVEMVSIQAAKQAQDIASNAHYKHLIHQYTYLPDAMSVELARNMNQIQSENVYKQDYNTWFKGIGWSPLGSLDVETVRKAGEALSEKKYRQHPDTFKFTSLSDSMPMVLAQKNTQQQSDLNYKVAGEKIKHKYHLDPDVPEFIQAKVNAYNLSEHAYKADWKKLIAKGYDLKSDAISITAAKASRNIASDYKYKEAYEKDKGKQVGFRSLQDDPKLVHYMNVAKLQSDREYKKAYESSKTKYHIPLDMFSVTAAKKAQDVVTETNYRQHLHNYTLLPDAMNVELSRNMMQIQSDNLYKADFNSWLRGIGWVPIQSLEVETAKKATDILNEQKYRQHPDKLKYTIDMQAMEQVLAKQNAHTMNKRLYVEKWNKEKTDIHVMPDTPEILLSRANQITMSNKLYKAGWEEVKKKGCDLRSDAIPIQAAKASRDIASDFKYKLAFEKSRGKHIGFRSLEDDPKLVHFMHVAKMQSEREYKKAYEQSKTRFHTPVDMFSVMAAKKAQEIVTDINYRNIIHTYNVLPDAMNLELAKNMMQIQSDNQYKADYDEFMKGVGWIPLGSLEAEKNKKAMEIISETKYRQHPDKLKYSILMDSMPMVLATNNAKIMDEHLYKKDWEADKTKIHITSDIPEILLARVNAYNISNNMYKLSMEEDKKKGCDIRADAIPIQAAKASRDIASDYKYKLAYEKDKGKMVGFRSLQDYPKLVHFMQVAKMQSDREYKKAYEISKTRYNTPVDTFSIMAAREAQANITNINYKKLIHKYMLLPDSVNLELTRNMNRIQSNHEYKQDYNEWYKGLGWSPMGSLEVEKSKKATEIASDSKYRQHPSLYPFKKLMDSMDMELAKHNANVMNKHSYIEAWETDKTKIHVMPDTPDIMQAKANKFNYSQRQYKLGYEEMLKKGYDLTAEAISVKAAKASRDIASDYKYKEGYRKQLGHHIGARSIQDDPKLVHSMNVAKMQSEREYKKDFEKWKTKYTSPVDMLGVLLAKNCQKLVSDIDYRHYLHQWTCLPDQNDVIQARKAYDLQSDAVYKQDMEWMKGIGWIPAGSLEVEKVKRAGEILSEKKYRQPPDQFKFTSVPDSLEMELAKHNAETMNKRLYTEAWDKDKTTIHVMPDTPEIMLAKLNKLNYSEKLYKLAMEESKKEGYDLRADAIPIQAAKASRNIASDYKYKEGYRKQLGHHIGARSIQDDPKLVHSMNVAKMQSEREYKKDFEKWKTKYTSPVDMLGVLLAKNCQKLVSDVDYRHYLHQWTCLPDQNDVIQARKAYDLQSDAVYKQDMEWLKGVGWIPAGSLEVEKVKRAGDILSEKKYRQPPDQFKFTSVPDSLEMELAKHNAETMNKRLYTEAWDKDKTTIHVMPDTPEIMLAKLNKLNYSEKLYKLALEESKKEGYDLRVDAIPIQAAKASRNIASDYKYKEGYRKQLGHHIGARSIQDDPKLVHSMNVAKMQSEREYKKDFEKWKTKYTSPVDMLGVLLAKNCQKLVSDIDYRHYLHQWTCLPDQNDVIQARKAYDLQSDAVYKQDMEWLKGVGWIPVGSLEVEKVKRAGDILSEKKYRQPPDQFKFTSITDSLEMELAKHNAETMNKRLYTEAWDADKKTIHVMPDTPEILLAKANSANISHRLYIEGWEEAKKKGYDLRADAIPIRSARASRDIASDYKYKEAHEKQKGHYIGVKNLQEDPKLVWFTHVAKIQSDREYKKDFEKWKTKIHSPVDMLSILLAKNCQKLVSDVDYRHYLHEWTCLPDQNDVIQARKVYELQSDNVYKSDLEWLRGIGWIPEGSLEVQKVKKAQEILNERLYRQRPDALKFTTIVDSPDIVLAKANALLQSGALYRELWDKEKTQFTLPPDTPELILAKINALNVSKKYYQSGWEETKKKGHDLRLDAIEIQHAKASRNIASEYKYKEGYRKQVGHHVGCRDIYDDPKMVLAMQVAKMQSEREYKKHFEKYKTRFNSPVDMLSILLAKNCQKLVSDIDYRHYLHEWTCLPDQNDVIQAKKAYELQSDNVYKSDLEWLRGIGWMPEGSVEVLKVKKAQEILNDRLYKQRPDALKFTSIPDPPPVVLAKINSQQISENLYREAWDKDKIHFQLPADTPGMLQSKINALTISNKHYTGAWDDAKAKSYDIRADAISITHAKASRDIASEYKYKEAHEKQKGHYIGIPSATEDPKLAWAAKVLKMQNDRLYKKAYHDSKARITIPVDAVPIEAAKQCQTLVSEIDYRQRLHQWSCLPDQNDVIQARKAYDLQSDAVYKSDLEWLRGIGWMPDESPIVKRVKFAQEILSDNVYRTPADRLKFTSIVDSPEIVLAKTNAEQLSMAKYREVWDKDKTMIHVMPDTPEIMLSRANAINVSNKLYRDAWDDIKKYIDYRADAIPIKTAKASREIASDYKYKEGYCKQVGHHVGCRDIYDDPKMVLAMQVAKMQSEREYKKHFEKYKTRFNSPVDMLSILLAKNCQKLVSDIDYRHYLHEWTCLPDQNDVIQAKKAYELQSDAVYKSDLEWLRGIGWMPNDSVSVNHVKHAQDILSEVMIIKVESQPFTPVADRVDYITAKQSGEILSDIKYHQEWNNTKTNYTLTETPQLEAAKEAARILNQHLYKENWEKEKATGYLLPPDSVPLVHAKHSNDVQSELKYKADYVNQRGHYVGVNNMREDPKLVWFEHAGKIQNDRLYKDAYNKTKSKIHIPPDILSVVAARDCQHVVSEIPYRHYLHEWTCHPDQNDCIQAKKAYDLQSDNIYKSDLEWIRGCGWIPLDSVEHRKVKNAQNLVNKRIYTKEAIDNFANFTPVEDSPDVVLAKANSINQSDLKYKETFNQEKGHYIGSDDTPALSHSREMSKLYSDYVYKDSWESIKPIGYTLDQDYIPIVGAKHADHINKIYEKLKGHYLAGAKIDDFPSVVHSLAFQKIRSALAYRKNYEDTKAHIHIPTDMINHVLAKKCQYILSDLEYRTYLHQWNCLPVENNVILARRAQEILSDVVYKDDLTWLKGIGCYVWDTPQILHAKKSYDLQTEIHKKGKDNLKNYSVVMDTPVYVTAVQSGINASDLKYKEDYHKMKDQYTTVLETADHERIEKLKYLYSDNRYKKAWDKVKSISFTLPPDAVPLARAKELKHNASIVKYREEYDKFKALYTLPRGVQDDPNTARCLRVGKLNIDRLYREGYEKNKAKIHIMPDMVDIVSAKSTQKKVSEIDYRIRLHEWANIPDLHANALARKVNDQLSDIVYKDDLNWLKGIGCFVWDTPDILHAKHAYDLRDNFKYKAKAEKMKSNYTVVLDTPVYVQNVQSGLHLSEAVYRHDYVHNIRGKYTSVDKTVDLERATHAHKIQNEGLYRNAGLRALPTGYKLPHDTPGFKHAKHAQYIGSDVKYKEVFEHFKAKGYNFGPKAVPFVTTRKVNKILNERLYREVYHKNKDKIHTTPDTPHIRQVKTNQDSISDVIYKTDFFKMQGHLISMPYTPQTMHCRYVGEITSDVKYKSDLEWLKGLGCFLYDTPDMVRARHLRKLWSHYVYTDAAKKAQDKYRVVLDTPVYRNIQELKTHLSELVYRAAGNKQKTKFTSILDTPDFERAKRGHKLQSQYLYVELATKERPHHHAGTGTPALTLAKHVKDFASEKKYKAQYEKLKHKYVSVPDTPIIIRAKKAYLNASDLRYKETFEKAKGKYHTVKDALDIVYHRKVTDDISKVKYKEKYMSQLGIWRSIPDRPDHFHHRAVTDAVSDVKYKEDLSWLRGIGCYAWDTPDFVLAEKNKTLYSPYKYKETFEKVKSVFKYVADTPISRHYKYATQLMNEKLYKADYEKKKDKYSLVVDDPKTLLAKWGGELSSQYKYKRLYEKQKDKFTSIVDTPEHLRTTKVNKQISDILYKLEYKKAIPKGYTTIHDTPMLLHVRKVMDRISDLKYKEVYQQNKSHCHVVPDSVHIKAAKQAYKVNSNLDYKKKYEATKAHWHWTVDRPDFIQAAKTSLQQSDYEYKLDREWLKGCKLSVTDDKNTVLALQNAILSSDLKYKEKHNKERGTIHPVPDTPQILLAKSNKYKEQAKKIRPHGSFTKLSETRDTVHVKEVTKNVSETNYKKKFQKEKGKSNYSIMLEPPEVKHAMEVAKNQSNVQYKKDAKSKLHYTTVADRPDIKKATQVSHLVSDIEYKAKARGEAGMGVKMLGRPDIELAKEVSKLTSQIKYKEKFDKEKGKKPQYDMKESKIYKTLKDAHHIASEIKYKADLKKLHKPVTDMSESLAMHHVLNTSQLASSYQYKKKYEKSKGHYHVVPDNLEQIHLKEASELQSIVKYKEKYEKERGKPMLDFETPTYLTQKEAQHMQSEKEYKKDFEESIKGRNLSGLEITPSLLHVKYATRIASEKEYRRDLEEGVKGKGLTIVDETPDLLRAKNATYILNEKEYKKGLEMEIKGRGLTSHALETPDYMRARNATDIASQVKYKQSAEMEKANYTSVVDTPDIIHAHHVKNFASQKKYKEEAERTMPYYVPVIDTPEMQRVKENQKNFSMLCYQHDLQDSKGKVTVVHETPEILRVKENQKNFSSILYKEDIGTGTSIEKTPEMQRIKQTQDAISTIKYKEHIGKGTPIPDLPEVKRVKETQKHISSVLYKENTGQGTPVPLTPEIERVKRNQEHISSVTYKENVGTGMATPVTPEMERVKRNQENVSSVLYKETVGTGTPAPVTPEIERVKHNQEIFSSVLYKENVGKATPTPVTPEMERVKRNQEHISSVLYKEGLGKGTPTTVTPEMERVKRNQEHISSVLYKEGLGKGTPTPVTPEMERVKRNQEFISSVLYKENLGQATPTPVTPEMERAKRNQEHISSVLYKESLGKGTPTSVTPEMERARRNQENISSVLYSDSFRKQVQGKAAFVLDTPEMRRVRETQRHISTVKYHEDFEKSKGSFTPVVTDPITERVKKNMQDFSDINYRGIQRRVVEMERKRTDYDQEMNNYTDLRVWRTNPGSVFDYDPAEDNIQSRSLHLITVQAQRRSREQSRSASALSLSGGDEKSEHSEAADQHLSYYSNEGFYMATATVDYKHAKTVELPQQRSSSVATQQTTVSSIPSHPSIAGKTYRAVYDYTAADADEVSFKDGDTIVNVQGIDEGWMYGTVQRTGKTGMLPANYVEAI</sequence>
<dbReference type="Pfam" id="PF14604">
    <property type="entry name" value="SH3_9"/>
    <property type="match status" value="1"/>
</dbReference>
<keyword evidence="2" id="KW-0677">Repeat</keyword>
<keyword evidence="1 4" id="KW-0728">SH3 domain</keyword>
<feature type="domain" description="SH3" evidence="7">
    <location>
        <begin position="5895"/>
        <end position="5954"/>
    </location>
</feature>
<keyword evidence="9" id="KW-1185">Reference proteome</keyword>
<dbReference type="GO" id="GO:0030018">
    <property type="term" value="C:Z disc"/>
    <property type="evidence" value="ECO:0007669"/>
    <property type="project" value="InterPro"/>
</dbReference>
<evidence type="ECO:0000256" key="5">
    <source>
        <dbReference type="SAM" id="Coils"/>
    </source>
</evidence>
<evidence type="ECO:0000256" key="2">
    <source>
        <dbReference type="ARBA" id="ARBA00022737"/>
    </source>
</evidence>
<dbReference type="PANTHER" id="PTHR11039:SF37">
    <property type="entry name" value="NEBULIN"/>
    <property type="match status" value="1"/>
</dbReference>
<dbReference type="PRINTS" id="PR00510">
    <property type="entry name" value="NEBULIN"/>
</dbReference>
<dbReference type="InterPro" id="IPR055297">
    <property type="entry name" value="NEBU/NEBL"/>
</dbReference>
<dbReference type="Pfam" id="PF00880">
    <property type="entry name" value="Nebulin"/>
    <property type="match status" value="88"/>
</dbReference>
<dbReference type="InterPro" id="IPR000900">
    <property type="entry name" value="Nebulin_repeat"/>
</dbReference>
<dbReference type="Proteomes" id="UP001142489">
    <property type="component" value="Unassembled WGS sequence"/>
</dbReference>
<evidence type="ECO:0000313" key="9">
    <source>
        <dbReference type="Proteomes" id="UP001142489"/>
    </source>
</evidence>
<feature type="region of interest" description="Disordered" evidence="6">
    <location>
        <begin position="5812"/>
        <end position="5842"/>
    </location>
</feature>
<organism evidence="8 9">
    <name type="scientific">Phrynocephalus forsythii</name>
    <dbReference type="NCBI Taxonomy" id="171643"/>
    <lineage>
        <taxon>Eukaryota</taxon>
        <taxon>Metazoa</taxon>
        <taxon>Chordata</taxon>
        <taxon>Craniata</taxon>
        <taxon>Vertebrata</taxon>
        <taxon>Euteleostomi</taxon>
        <taxon>Lepidosauria</taxon>
        <taxon>Squamata</taxon>
        <taxon>Bifurcata</taxon>
        <taxon>Unidentata</taxon>
        <taxon>Episquamata</taxon>
        <taxon>Toxicofera</taxon>
        <taxon>Iguania</taxon>
        <taxon>Acrodonta</taxon>
        <taxon>Agamidae</taxon>
        <taxon>Agaminae</taxon>
        <taxon>Phrynocephalus</taxon>
    </lineage>
</organism>
<evidence type="ECO:0000256" key="6">
    <source>
        <dbReference type="SAM" id="MobiDB-lite"/>
    </source>
</evidence>
<dbReference type="GO" id="GO:0071691">
    <property type="term" value="P:cardiac muscle thin filament assembly"/>
    <property type="evidence" value="ECO:0007669"/>
    <property type="project" value="TreeGrafter"/>
</dbReference>
<dbReference type="InterPro" id="IPR013998">
    <property type="entry name" value="Nebulin-like"/>
</dbReference>
<dbReference type="CDD" id="cd11933">
    <property type="entry name" value="SH3_Nebulin_C"/>
    <property type="match status" value="1"/>
</dbReference>
<evidence type="ECO:0000259" key="7">
    <source>
        <dbReference type="PROSITE" id="PS50002"/>
    </source>
</evidence>
<dbReference type="InterPro" id="IPR001452">
    <property type="entry name" value="SH3_domain"/>
</dbReference>
<dbReference type="SUPFAM" id="SSF50044">
    <property type="entry name" value="SH3-domain"/>
    <property type="match status" value="1"/>
</dbReference>
<dbReference type="PROSITE" id="PS51216">
    <property type="entry name" value="NEBULIN"/>
    <property type="match status" value="115"/>
</dbReference>
<reference evidence="8" key="1">
    <citation type="journal article" date="2023" name="DNA Res.">
        <title>Chromosome-level genome assembly of Phrynocephalus forsythii using third-generation DNA sequencing and Hi-C analysis.</title>
        <authorList>
            <person name="Qi Y."/>
            <person name="Zhao W."/>
            <person name="Zhao Y."/>
            <person name="Niu C."/>
            <person name="Cao S."/>
            <person name="Zhang Y."/>
        </authorList>
    </citation>
    <scope>NUCLEOTIDE SEQUENCE</scope>
    <source>
        <tissue evidence="8">Muscle</tissue>
    </source>
</reference>
<feature type="coiled-coil region" evidence="5">
    <location>
        <begin position="5754"/>
        <end position="5781"/>
    </location>
</feature>
<dbReference type="Gene3D" id="2.30.30.40">
    <property type="entry name" value="SH3 Domains"/>
    <property type="match status" value="1"/>
</dbReference>
<evidence type="ECO:0000256" key="4">
    <source>
        <dbReference type="PROSITE-ProRule" id="PRU00192"/>
    </source>
</evidence>
<dbReference type="InterPro" id="IPR035629">
    <property type="entry name" value="Nebulin_SH3"/>
</dbReference>
<protein>
    <recommendedName>
        <fullName evidence="7">SH3 domain-containing protein</fullName>
    </recommendedName>
</protein>
<evidence type="ECO:0000313" key="8">
    <source>
        <dbReference type="EMBL" id="KAJ7345756.1"/>
    </source>
</evidence>
<gene>
    <name evidence="8" type="ORF">JRQ81_001706</name>
</gene>
<feature type="compositionally biased region" description="Basic and acidic residues" evidence="6">
    <location>
        <begin position="5832"/>
        <end position="5842"/>
    </location>
</feature>
<proteinExistence type="predicted"/>
<name>A0A9Q0Y9C7_9SAUR</name>
<evidence type="ECO:0000256" key="3">
    <source>
        <dbReference type="ARBA" id="ARBA00023203"/>
    </source>
</evidence>
<dbReference type="OrthoDB" id="9042754at2759"/>
<comment type="caution">
    <text evidence="8">The sequence shown here is derived from an EMBL/GenBank/DDBJ whole genome shotgun (WGS) entry which is preliminary data.</text>
</comment>
<dbReference type="SMART" id="SM00326">
    <property type="entry name" value="SH3"/>
    <property type="match status" value="1"/>
</dbReference>
<accession>A0A9Q0Y9C7</accession>
<keyword evidence="5" id="KW-0175">Coiled coil</keyword>
<dbReference type="InterPro" id="IPR036028">
    <property type="entry name" value="SH3-like_dom_sf"/>
</dbReference>